<name>A0AAI8VR74_9PEZI</name>
<comment type="caution">
    <text evidence="3">The sequence shown here is derived from an EMBL/GenBank/DDBJ whole genome shotgun (WGS) entry which is preliminary data.</text>
</comment>
<dbReference type="InterPro" id="IPR021476">
    <property type="entry name" value="Egh16-like"/>
</dbReference>
<feature type="chain" id="PRO_5042563393" evidence="2">
    <location>
        <begin position="20"/>
        <end position="367"/>
    </location>
</feature>
<feature type="region of interest" description="Disordered" evidence="1">
    <location>
        <begin position="271"/>
        <end position="367"/>
    </location>
</feature>
<dbReference type="PANTHER" id="PTHR34618">
    <property type="entry name" value="SURFACE PROTEIN MAS1, PUTATIVE-RELATED"/>
    <property type="match status" value="1"/>
</dbReference>
<proteinExistence type="predicted"/>
<dbReference type="Proteomes" id="UP001295740">
    <property type="component" value="Unassembled WGS sequence"/>
</dbReference>
<feature type="signal peptide" evidence="2">
    <location>
        <begin position="1"/>
        <end position="19"/>
    </location>
</feature>
<feature type="compositionally biased region" description="Low complexity" evidence="1">
    <location>
        <begin position="271"/>
        <end position="280"/>
    </location>
</feature>
<sequence length="367" mass="36601">MFSLRRTITASAILAVAHGQGVLLQAQGSNNAPASLGLQVNSNDTSDANFISTAEITANVVNECGRTLQAGNIDIGANTEDAIANNQITSVTQGSDVAVTMSQVNAAGAGPYTCDMDQTSNTLGADGQTKLAVNEADPDNNGNIKLTVTMPANMTCTGASTGNICTIRCFNDNSFGGCFSVQQTDTTPGQNSANTITTAAKLDAILSQVQQDKVDLPAAIQGIATSGPSEADKGVSVVESIQAADPATNALDESLLADNTGNATNANAGTANAGTANAGNGNAGNGKAGKGKAGKANAGNANNGNANANNANAGNGNANNANAGNANNGNANNANAGNGNNGNNNGNRFGGFGKGNNNKRLRWVQRI</sequence>
<evidence type="ECO:0000256" key="2">
    <source>
        <dbReference type="SAM" id="SignalP"/>
    </source>
</evidence>
<feature type="compositionally biased region" description="Low complexity" evidence="1">
    <location>
        <begin position="294"/>
        <end position="347"/>
    </location>
</feature>
<reference evidence="3" key="1">
    <citation type="submission" date="2023-10" db="EMBL/GenBank/DDBJ databases">
        <authorList>
            <person name="Hackl T."/>
        </authorList>
    </citation>
    <scope>NUCLEOTIDE SEQUENCE</scope>
</reference>
<feature type="compositionally biased region" description="Basic residues" evidence="1">
    <location>
        <begin position="357"/>
        <end position="367"/>
    </location>
</feature>
<evidence type="ECO:0000313" key="3">
    <source>
        <dbReference type="EMBL" id="CAJ2509626.1"/>
    </source>
</evidence>
<dbReference type="Pfam" id="PF11327">
    <property type="entry name" value="Egh16-like"/>
    <property type="match status" value="1"/>
</dbReference>
<dbReference type="EMBL" id="CAUWAG010000012">
    <property type="protein sequence ID" value="CAJ2509626.1"/>
    <property type="molecule type" value="Genomic_DNA"/>
</dbReference>
<keyword evidence="2" id="KW-0732">Signal</keyword>
<evidence type="ECO:0000313" key="4">
    <source>
        <dbReference type="Proteomes" id="UP001295740"/>
    </source>
</evidence>
<accession>A0AAI8VR74</accession>
<gene>
    <name evidence="3" type="ORF">KHLLAP_LOCUS10094</name>
</gene>
<organism evidence="3 4">
    <name type="scientific">Anthostomella pinea</name>
    <dbReference type="NCBI Taxonomy" id="933095"/>
    <lineage>
        <taxon>Eukaryota</taxon>
        <taxon>Fungi</taxon>
        <taxon>Dikarya</taxon>
        <taxon>Ascomycota</taxon>
        <taxon>Pezizomycotina</taxon>
        <taxon>Sordariomycetes</taxon>
        <taxon>Xylariomycetidae</taxon>
        <taxon>Xylariales</taxon>
        <taxon>Xylariaceae</taxon>
        <taxon>Anthostomella</taxon>
    </lineage>
</organism>
<keyword evidence="4" id="KW-1185">Reference proteome</keyword>
<dbReference type="AlphaFoldDB" id="A0AAI8VR74"/>
<protein>
    <submittedName>
        <fullName evidence="3">Uu.00g146520.m01.CDS01</fullName>
    </submittedName>
</protein>
<evidence type="ECO:0000256" key="1">
    <source>
        <dbReference type="SAM" id="MobiDB-lite"/>
    </source>
</evidence>
<dbReference type="PANTHER" id="PTHR34618:SF3">
    <property type="entry name" value="GEGH 16 PROTEIN"/>
    <property type="match status" value="1"/>
</dbReference>